<dbReference type="OrthoDB" id="10262320at2759"/>
<reference evidence="5" key="1">
    <citation type="submission" date="2019-08" db="EMBL/GenBank/DDBJ databases">
        <title>The genome of the North American firefly Photinus pyralis.</title>
        <authorList>
            <consortium name="Photinus pyralis genome working group"/>
            <person name="Fallon T.R."/>
            <person name="Sander Lower S.E."/>
            <person name="Weng J.-K."/>
        </authorList>
    </citation>
    <scope>NUCLEOTIDE SEQUENCE</scope>
    <source>
        <strain evidence="5">TRF0915ILg1</strain>
        <tissue evidence="5">Whole body</tissue>
    </source>
</reference>
<organism evidence="5 6">
    <name type="scientific">Ignelater luminosus</name>
    <name type="common">Cucubano</name>
    <name type="synonym">Pyrophorus luminosus</name>
    <dbReference type="NCBI Taxonomy" id="2038154"/>
    <lineage>
        <taxon>Eukaryota</taxon>
        <taxon>Metazoa</taxon>
        <taxon>Ecdysozoa</taxon>
        <taxon>Arthropoda</taxon>
        <taxon>Hexapoda</taxon>
        <taxon>Insecta</taxon>
        <taxon>Pterygota</taxon>
        <taxon>Neoptera</taxon>
        <taxon>Endopterygota</taxon>
        <taxon>Coleoptera</taxon>
        <taxon>Polyphaga</taxon>
        <taxon>Elateriformia</taxon>
        <taxon>Elateroidea</taxon>
        <taxon>Elateridae</taxon>
        <taxon>Agrypninae</taxon>
        <taxon>Pyrophorini</taxon>
        <taxon>Ignelater</taxon>
    </lineage>
</organism>
<dbReference type="PROSITE" id="PS51029">
    <property type="entry name" value="MADF"/>
    <property type="match status" value="1"/>
</dbReference>
<dbReference type="Gene3D" id="1.10.10.60">
    <property type="entry name" value="Homeodomain-like"/>
    <property type="match status" value="1"/>
</dbReference>
<feature type="region of interest" description="Disordered" evidence="1">
    <location>
        <begin position="110"/>
        <end position="170"/>
    </location>
</feature>
<dbReference type="AlphaFoldDB" id="A0A8K0GL40"/>
<dbReference type="InterPro" id="IPR002350">
    <property type="entry name" value="Kazal_dom"/>
</dbReference>
<accession>A0A8K0GL40</accession>
<dbReference type="PANTHER" id="PTHR12243:SF67">
    <property type="entry name" value="COREPRESSOR OF PANGOLIN, ISOFORM A-RELATED"/>
    <property type="match status" value="1"/>
</dbReference>
<evidence type="ECO:0000313" key="6">
    <source>
        <dbReference type="Proteomes" id="UP000801492"/>
    </source>
</evidence>
<dbReference type="CDD" id="cd00167">
    <property type="entry name" value="SANT"/>
    <property type="match status" value="1"/>
</dbReference>
<feature type="domain" description="MADF" evidence="3">
    <location>
        <begin position="301"/>
        <end position="391"/>
    </location>
</feature>
<feature type="domain" description="Myb-like" evidence="2">
    <location>
        <begin position="294"/>
        <end position="353"/>
    </location>
</feature>
<protein>
    <recommendedName>
        <fullName evidence="7">MADF domain-containing protein</fullName>
    </recommendedName>
</protein>
<dbReference type="InterPro" id="IPR039353">
    <property type="entry name" value="TF_Adf1"/>
</dbReference>
<feature type="region of interest" description="Disordered" evidence="1">
    <location>
        <begin position="457"/>
        <end position="480"/>
    </location>
</feature>
<evidence type="ECO:0000259" key="3">
    <source>
        <dbReference type="PROSITE" id="PS51029"/>
    </source>
</evidence>
<proteinExistence type="predicted"/>
<gene>
    <name evidence="5" type="ORF">ILUMI_02718</name>
</gene>
<feature type="compositionally biased region" description="Polar residues" evidence="1">
    <location>
        <begin position="457"/>
        <end position="468"/>
    </location>
</feature>
<dbReference type="CDD" id="cd00104">
    <property type="entry name" value="KAZAL_FS"/>
    <property type="match status" value="1"/>
</dbReference>
<name>A0A8K0GL40_IGNLU</name>
<comment type="caution">
    <text evidence="5">The sequence shown here is derived from an EMBL/GenBank/DDBJ whole genome shotgun (WGS) entry which is preliminary data.</text>
</comment>
<dbReference type="Pfam" id="PF10545">
    <property type="entry name" value="MADF_DNA_bdg"/>
    <property type="match status" value="1"/>
</dbReference>
<evidence type="ECO:0000256" key="1">
    <source>
        <dbReference type="SAM" id="MobiDB-lite"/>
    </source>
</evidence>
<dbReference type="PROSITE" id="PS51465">
    <property type="entry name" value="KAZAL_2"/>
    <property type="match status" value="1"/>
</dbReference>
<dbReference type="InterPro" id="IPR036058">
    <property type="entry name" value="Kazal_dom_sf"/>
</dbReference>
<evidence type="ECO:0008006" key="7">
    <source>
        <dbReference type="Google" id="ProtNLM"/>
    </source>
</evidence>
<sequence length="541" mass="61526">MRKGILRTFLWPQVFDLRVELGSISSELLFVGTQEELFSDTLLSFLASLLRFQAFFNKPIRRGEILVEMGKRIYETQNSAEHPSVQSCISKCKEDSKNNFRNSNAEMYKEATEVSDDSASKPFQSSGSEYAPSTEPANIQNEFFDKQQNSESEKPKGRRKRERKESVSGKEVAARISNQEFRCECKQNCTDIVATEDMVKFFNFEQFDPSPEKQVSTGIIFEEEISDIQTTTSGTTLSSVELTRCTNNCRTLPVYDPVCASNGVSYNNRFKLRCAQQCGLNVKQVRFVCKMNGWTPEEVDQLIGIVRSNAVLYDQSLAGYSSRNTIDLAWRSVSLKFNNKSDKDCYKKWQLLRAEFRKRRHEYLPTGSDSASKKKKWVYFDALSFLDVHMAERPIETNAPEPSIGNSDNEDVVTLVDTENMPSGPPFSSSTSTHVGLFNVGDDGILEAEDADPTFSSVNINNNTTPSCSRKRGKKKSNLSNEVDDTFTQYLKSKMEKHPREKSAMGLFFESIVAEVNELERCDQMELRLMILNFIKEKMTK</sequence>
<dbReference type="SUPFAM" id="SSF100895">
    <property type="entry name" value="Kazal-type serine protease inhibitors"/>
    <property type="match status" value="1"/>
</dbReference>
<feature type="domain" description="Kazal-like" evidence="4">
    <location>
        <begin position="239"/>
        <end position="291"/>
    </location>
</feature>
<dbReference type="PANTHER" id="PTHR12243">
    <property type="entry name" value="MADF DOMAIN TRANSCRIPTION FACTOR"/>
    <property type="match status" value="1"/>
</dbReference>
<dbReference type="PROSITE" id="PS50090">
    <property type="entry name" value="MYB_LIKE"/>
    <property type="match status" value="1"/>
</dbReference>
<dbReference type="InterPro" id="IPR001005">
    <property type="entry name" value="SANT/Myb"/>
</dbReference>
<dbReference type="InterPro" id="IPR006578">
    <property type="entry name" value="MADF-dom"/>
</dbReference>
<dbReference type="EMBL" id="VTPC01001019">
    <property type="protein sequence ID" value="KAF2903466.1"/>
    <property type="molecule type" value="Genomic_DNA"/>
</dbReference>
<dbReference type="Gene3D" id="3.30.60.30">
    <property type="match status" value="1"/>
</dbReference>
<keyword evidence="6" id="KW-1185">Reference proteome</keyword>
<dbReference type="Proteomes" id="UP000801492">
    <property type="component" value="Unassembled WGS sequence"/>
</dbReference>
<evidence type="ECO:0000259" key="4">
    <source>
        <dbReference type="PROSITE" id="PS51465"/>
    </source>
</evidence>
<evidence type="ECO:0000313" key="5">
    <source>
        <dbReference type="EMBL" id="KAF2903466.1"/>
    </source>
</evidence>
<dbReference type="SMART" id="SM00595">
    <property type="entry name" value="MADF"/>
    <property type="match status" value="1"/>
</dbReference>
<feature type="compositionally biased region" description="Polar residues" evidence="1">
    <location>
        <begin position="135"/>
        <end position="149"/>
    </location>
</feature>
<evidence type="ECO:0000259" key="2">
    <source>
        <dbReference type="PROSITE" id="PS50090"/>
    </source>
</evidence>